<dbReference type="PANTHER" id="PTHR46260:SF3">
    <property type="entry name" value="RING-TYPE DOMAIN-CONTAINING PROTEIN"/>
    <property type="match status" value="1"/>
</dbReference>
<evidence type="ECO:0000313" key="5">
    <source>
        <dbReference type="Proteomes" id="UP001642483"/>
    </source>
</evidence>
<dbReference type="InterPro" id="IPR011043">
    <property type="entry name" value="Gal_Oxase/kelch_b-propeller"/>
</dbReference>
<dbReference type="SMART" id="SM00612">
    <property type="entry name" value="Kelch"/>
    <property type="match status" value="5"/>
</dbReference>
<dbReference type="InterPro" id="IPR051746">
    <property type="entry name" value="Kelch_domain_containing_8"/>
</dbReference>
<dbReference type="Gene3D" id="2.120.10.80">
    <property type="entry name" value="Kelch-type beta propeller"/>
    <property type="match status" value="2"/>
</dbReference>
<accession>A0ABP0F2P3</accession>
<keyword evidence="1" id="KW-0880">Kelch repeat</keyword>
<reference evidence="4 5" key="1">
    <citation type="submission" date="2024-02" db="EMBL/GenBank/DDBJ databases">
        <authorList>
            <person name="Daric V."/>
            <person name="Darras S."/>
        </authorList>
    </citation>
    <scope>NUCLEOTIDE SEQUENCE [LARGE SCALE GENOMIC DNA]</scope>
</reference>
<dbReference type="Proteomes" id="UP001642483">
    <property type="component" value="Unassembled WGS sequence"/>
</dbReference>
<dbReference type="EMBL" id="CAWYQH010000001">
    <property type="protein sequence ID" value="CAK8672694.1"/>
    <property type="molecule type" value="Genomic_DNA"/>
</dbReference>
<name>A0ABP0F2P3_CLALP</name>
<evidence type="ECO:0000256" key="1">
    <source>
        <dbReference type="ARBA" id="ARBA00022441"/>
    </source>
</evidence>
<organism evidence="4 5">
    <name type="scientific">Clavelina lepadiformis</name>
    <name type="common">Light-bulb sea squirt</name>
    <name type="synonym">Ascidia lepadiformis</name>
    <dbReference type="NCBI Taxonomy" id="159417"/>
    <lineage>
        <taxon>Eukaryota</taxon>
        <taxon>Metazoa</taxon>
        <taxon>Chordata</taxon>
        <taxon>Tunicata</taxon>
        <taxon>Ascidiacea</taxon>
        <taxon>Aplousobranchia</taxon>
        <taxon>Clavelinidae</taxon>
        <taxon>Clavelina</taxon>
    </lineage>
</organism>
<evidence type="ECO:0000256" key="2">
    <source>
        <dbReference type="ARBA" id="ARBA00022737"/>
    </source>
</evidence>
<sequence>MSSKPQMPVQWKHIMISYNWKDSKKLAHKISDMLCDAGYNVWIDKGQMKGDIYEKMAQGVENAHVILMFTSSNYEKSENCKSEATYARDKKKKIIPIRVQDGYEPRGNIGLLTAGLFYHDFSQGIFDDNFDKLLKEIGSIDGIEVTRKTEIKNTSADHSNEILVIGGLFCEKSVVKYNIRTKQWIDMPNTIIVRRSPSAVKYNQQILLMGGWDGVTAFNSVDVLLNLKDKTSKWESDLPSMGKKRQSLASALLNGNVYCTGGWNGKRLSSCECYNPRARRWFAVSNMNQTRSEHALVSARGLLFALGGWDDNANATNTAECYSACIEKWQYIPPMNTCRTQLTAVVLNDEIYVIGGFGLSSVEKYNLDKQTWTDIPAMKEKRCGASACVVNGLIWVFGG</sequence>
<feature type="domain" description="TIR" evidence="3">
    <location>
        <begin position="14"/>
        <end position="134"/>
    </location>
</feature>
<comment type="caution">
    <text evidence="4">The sequence shown here is derived from an EMBL/GenBank/DDBJ whole genome shotgun (WGS) entry which is preliminary data.</text>
</comment>
<dbReference type="SUPFAM" id="SSF52200">
    <property type="entry name" value="Toll/Interleukin receptor TIR domain"/>
    <property type="match status" value="1"/>
</dbReference>
<dbReference type="Gene3D" id="3.40.50.10140">
    <property type="entry name" value="Toll/interleukin-1 receptor homology (TIR) domain"/>
    <property type="match status" value="1"/>
</dbReference>
<keyword evidence="2" id="KW-0677">Repeat</keyword>
<dbReference type="SUPFAM" id="SSF50965">
    <property type="entry name" value="Galactose oxidase, central domain"/>
    <property type="match status" value="1"/>
</dbReference>
<protein>
    <recommendedName>
        <fullName evidence="3">TIR domain-containing protein</fullName>
    </recommendedName>
</protein>
<dbReference type="InterPro" id="IPR000157">
    <property type="entry name" value="TIR_dom"/>
</dbReference>
<gene>
    <name evidence="4" type="ORF">CVLEPA_LOCUS2382</name>
</gene>
<dbReference type="InterPro" id="IPR035897">
    <property type="entry name" value="Toll_tir_struct_dom_sf"/>
</dbReference>
<evidence type="ECO:0000313" key="4">
    <source>
        <dbReference type="EMBL" id="CAK8672694.1"/>
    </source>
</evidence>
<dbReference type="PANTHER" id="PTHR46260">
    <property type="entry name" value="RING-TYPE DOMAIN-CONTAINING PROTEIN"/>
    <property type="match status" value="1"/>
</dbReference>
<dbReference type="InterPro" id="IPR015915">
    <property type="entry name" value="Kelch-typ_b-propeller"/>
</dbReference>
<dbReference type="Pfam" id="PF01344">
    <property type="entry name" value="Kelch_1"/>
    <property type="match status" value="3"/>
</dbReference>
<dbReference type="Pfam" id="PF13676">
    <property type="entry name" value="TIR_2"/>
    <property type="match status" value="1"/>
</dbReference>
<keyword evidence="5" id="KW-1185">Reference proteome</keyword>
<dbReference type="InterPro" id="IPR006652">
    <property type="entry name" value="Kelch_1"/>
</dbReference>
<proteinExistence type="predicted"/>
<evidence type="ECO:0000259" key="3">
    <source>
        <dbReference type="Pfam" id="PF13676"/>
    </source>
</evidence>